<dbReference type="AlphaFoldDB" id="A0A7S3NMH3"/>
<feature type="active site" description="Nucleophile" evidence="7 8">
    <location>
        <position position="112"/>
    </location>
</feature>
<gene>
    <name evidence="10" type="ORF">ALAG00032_LOCUS10952</name>
</gene>
<comment type="catalytic activity">
    <reaction evidence="8">
        <text>(6S)-5,6,7,8-tetrahydrofolyl-(gamma-L-Glu)(n) + (n-1) H2O = (6S)-5,6,7,8-tetrahydrofolate + (n-1) L-glutamate</text>
        <dbReference type="Rhea" id="RHEA:56784"/>
        <dbReference type="Rhea" id="RHEA-COMP:14738"/>
        <dbReference type="ChEBI" id="CHEBI:15377"/>
        <dbReference type="ChEBI" id="CHEBI:29985"/>
        <dbReference type="ChEBI" id="CHEBI:57453"/>
        <dbReference type="ChEBI" id="CHEBI:141005"/>
        <dbReference type="EC" id="3.4.19.9"/>
    </reaction>
</comment>
<evidence type="ECO:0000256" key="6">
    <source>
        <dbReference type="ARBA" id="ARBA00022801"/>
    </source>
</evidence>
<dbReference type="Pfam" id="PF07722">
    <property type="entry name" value="Peptidase_C26"/>
    <property type="match status" value="1"/>
</dbReference>
<evidence type="ECO:0000256" key="4">
    <source>
        <dbReference type="ARBA" id="ARBA00022525"/>
    </source>
</evidence>
<evidence type="ECO:0000313" key="10">
    <source>
        <dbReference type="EMBL" id="CAE0370188.1"/>
    </source>
</evidence>
<dbReference type="EC" id="3.4.19.9" evidence="3 8"/>
<sequence length="334" mass="36413">MLSHVLILILSICVKATVPDSPIIGILAQPSSVSGQYVAASYVKFVEMAGGRAVPLSYYATNETTAYWLRQLNGVLFPGGSASIPDAVRYALEYSINKYNQDNEIFPIWGTCLGFEFLVEAFGGSLQEFEAENITLPLFLTEAASTSYLYGGKNKETLRKWLSDENLTMNNHQYGAAPTEFQKPPLANIFTVLSTSQDSAGNSFVSTIEAKAGYPIFGVQYHPEKNAFETGLVPATGLPYEVTNHSSHAVSLTSSLAHAFMDVARKSNNSFDSSVTEQASLFSNCPVSTDMSPEFVQVYFFHTNWTGDLLPCSYSHLYHHEGAASSFSSSITTS</sequence>
<keyword evidence="6 8" id="KW-0378">Hydrolase</keyword>
<dbReference type="GO" id="GO:0005773">
    <property type="term" value="C:vacuole"/>
    <property type="evidence" value="ECO:0007669"/>
    <property type="project" value="TreeGrafter"/>
</dbReference>
<evidence type="ECO:0000256" key="9">
    <source>
        <dbReference type="SAM" id="SignalP"/>
    </source>
</evidence>
<dbReference type="InterPro" id="IPR029062">
    <property type="entry name" value="Class_I_gatase-like"/>
</dbReference>
<dbReference type="GO" id="GO:0034722">
    <property type="term" value="F:gamma-glutamyl-peptidase activity"/>
    <property type="evidence" value="ECO:0007669"/>
    <property type="project" value="UniProtKB-UniRule"/>
</dbReference>
<accession>A0A7S3NMH3</accession>
<keyword evidence="4" id="KW-0964">Secreted</keyword>
<evidence type="ECO:0000256" key="1">
    <source>
        <dbReference type="ARBA" id="ARBA00004239"/>
    </source>
</evidence>
<evidence type="ECO:0000256" key="2">
    <source>
        <dbReference type="ARBA" id="ARBA00011083"/>
    </source>
</evidence>
<feature type="chain" id="PRO_5031513713" description="folate gamma-glutamyl hydrolase" evidence="9">
    <location>
        <begin position="17"/>
        <end position="334"/>
    </location>
</feature>
<dbReference type="Gene3D" id="3.40.50.880">
    <property type="match status" value="1"/>
</dbReference>
<dbReference type="PANTHER" id="PTHR11315">
    <property type="entry name" value="PROTEASE FAMILY C26 GAMMA-GLUTAMYL HYDROLASE"/>
    <property type="match status" value="1"/>
</dbReference>
<proteinExistence type="inferred from homology"/>
<evidence type="ECO:0000256" key="5">
    <source>
        <dbReference type="ARBA" id="ARBA00022729"/>
    </source>
</evidence>
<organism evidence="10">
    <name type="scientific">Aureoumbra lagunensis</name>
    <dbReference type="NCBI Taxonomy" id="44058"/>
    <lineage>
        <taxon>Eukaryota</taxon>
        <taxon>Sar</taxon>
        <taxon>Stramenopiles</taxon>
        <taxon>Ochrophyta</taxon>
        <taxon>Pelagophyceae</taxon>
        <taxon>Pelagomonadales</taxon>
        <taxon>Aureoumbra</taxon>
    </lineage>
</organism>
<evidence type="ECO:0000256" key="3">
    <source>
        <dbReference type="ARBA" id="ARBA00012886"/>
    </source>
</evidence>
<dbReference type="GO" id="GO:0046900">
    <property type="term" value="P:tetrahydrofolylpolyglutamate metabolic process"/>
    <property type="evidence" value="ECO:0007669"/>
    <property type="project" value="TreeGrafter"/>
</dbReference>
<evidence type="ECO:0000256" key="7">
    <source>
        <dbReference type="PIRSR" id="PIRSR615527-1"/>
    </source>
</evidence>
<comment type="subcellular location">
    <subcellularLocation>
        <location evidence="1">Secreted</location>
        <location evidence="1">Extracellular space</location>
    </subcellularLocation>
</comment>
<dbReference type="SUPFAM" id="SSF52317">
    <property type="entry name" value="Class I glutamine amidotransferase-like"/>
    <property type="match status" value="1"/>
</dbReference>
<dbReference type="PROSITE" id="PS51273">
    <property type="entry name" value="GATASE_TYPE_1"/>
    <property type="match status" value="1"/>
</dbReference>
<comment type="similarity">
    <text evidence="2">Belongs to the peptidase C26 family.</text>
</comment>
<evidence type="ECO:0000256" key="8">
    <source>
        <dbReference type="PROSITE-ProRule" id="PRU00607"/>
    </source>
</evidence>
<dbReference type="InterPro" id="IPR015527">
    <property type="entry name" value="Pept_C26_g-glut_hydrolase"/>
</dbReference>
<feature type="active site" evidence="8">
    <location>
        <position position="222"/>
    </location>
</feature>
<dbReference type="EMBL" id="HBIJ01016419">
    <property type="protein sequence ID" value="CAE0370188.1"/>
    <property type="molecule type" value="Transcribed_RNA"/>
</dbReference>
<protein>
    <recommendedName>
        <fullName evidence="3 8">folate gamma-glutamyl hydrolase</fullName>
        <ecNumber evidence="3 8">3.4.19.9</ecNumber>
    </recommendedName>
</protein>
<keyword evidence="5 9" id="KW-0732">Signal</keyword>
<dbReference type="InterPro" id="IPR011697">
    <property type="entry name" value="Peptidase_C26"/>
</dbReference>
<name>A0A7S3NMH3_9STRA</name>
<feature type="active site" description="Proton donor" evidence="7">
    <location>
        <position position="222"/>
    </location>
</feature>
<reference evidence="10" key="1">
    <citation type="submission" date="2021-01" db="EMBL/GenBank/DDBJ databases">
        <authorList>
            <person name="Corre E."/>
            <person name="Pelletier E."/>
            <person name="Niang G."/>
            <person name="Scheremetjew M."/>
            <person name="Finn R."/>
            <person name="Kale V."/>
            <person name="Holt S."/>
            <person name="Cochrane G."/>
            <person name="Meng A."/>
            <person name="Brown T."/>
            <person name="Cohen L."/>
        </authorList>
    </citation>
    <scope>NUCLEOTIDE SEQUENCE</scope>
    <source>
        <strain evidence="10">CCMP1510</strain>
    </source>
</reference>
<dbReference type="PROSITE" id="PS51275">
    <property type="entry name" value="PEPTIDASE_C26_GGH"/>
    <property type="match status" value="1"/>
</dbReference>
<dbReference type="GO" id="GO:0005576">
    <property type="term" value="C:extracellular region"/>
    <property type="evidence" value="ECO:0007669"/>
    <property type="project" value="UniProtKB-SubCell"/>
</dbReference>
<dbReference type="PANTHER" id="PTHR11315:SF0">
    <property type="entry name" value="FOLATE GAMMA-GLUTAMYL HYDROLASE"/>
    <property type="match status" value="1"/>
</dbReference>
<feature type="signal peptide" evidence="9">
    <location>
        <begin position="1"/>
        <end position="16"/>
    </location>
</feature>